<organism evidence="1 2">
    <name type="scientific">Gryllotalpicola koreensis</name>
    <dbReference type="NCBI Taxonomy" id="993086"/>
    <lineage>
        <taxon>Bacteria</taxon>
        <taxon>Bacillati</taxon>
        <taxon>Actinomycetota</taxon>
        <taxon>Actinomycetes</taxon>
        <taxon>Micrococcales</taxon>
        <taxon>Microbacteriaceae</taxon>
        <taxon>Gryllotalpicola</taxon>
    </lineage>
</organism>
<evidence type="ECO:0000313" key="1">
    <source>
        <dbReference type="EMBL" id="GAA4174194.1"/>
    </source>
</evidence>
<protein>
    <submittedName>
        <fullName evidence="1">Uncharacterized protein</fullName>
    </submittedName>
</protein>
<name>A0ABP7ZZG5_9MICO</name>
<comment type="caution">
    <text evidence="1">The sequence shown here is derived from an EMBL/GenBank/DDBJ whole genome shotgun (WGS) entry which is preliminary data.</text>
</comment>
<evidence type="ECO:0000313" key="2">
    <source>
        <dbReference type="Proteomes" id="UP001501079"/>
    </source>
</evidence>
<reference evidence="2" key="1">
    <citation type="journal article" date="2019" name="Int. J. Syst. Evol. Microbiol.">
        <title>The Global Catalogue of Microorganisms (GCM) 10K type strain sequencing project: providing services to taxonomists for standard genome sequencing and annotation.</title>
        <authorList>
            <consortium name="The Broad Institute Genomics Platform"/>
            <consortium name="The Broad Institute Genome Sequencing Center for Infectious Disease"/>
            <person name="Wu L."/>
            <person name="Ma J."/>
        </authorList>
    </citation>
    <scope>NUCLEOTIDE SEQUENCE [LARGE SCALE GENOMIC DNA]</scope>
    <source>
        <strain evidence="2">JCM 17591</strain>
    </source>
</reference>
<keyword evidence="2" id="KW-1185">Reference proteome</keyword>
<accession>A0ABP7ZZG5</accession>
<sequence>MSSEQGAGLPSYWSDPSWIVAVPGLSRSKADEVVALLNEHGVSFGVSTFSPRKAIQLILDRSTAAVLLAAIADSEGQVYRVQDSDEDEVVFSLEHIAGELQEFVNPTPPAVSRLI</sequence>
<gene>
    <name evidence="1" type="ORF">GCM10022287_17690</name>
</gene>
<dbReference type="EMBL" id="BAABBW010000003">
    <property type="protein sequence ID" value="GAA4174194.1"/>
    <property type="molecule type" value="Genomic_DNA"/>
</dbReference>
<proteinExistence type="predicted"/>
<dbReference type="Proteomes" id="UP001501079">
    <property type="component" value="Unassembled WGS sequence"/>
</dbReference>